<feature type="compositionally biased region" description="Low complexity" evidence="1">
    <location>
        <begin position="326"/>
        <end position="356"/>
    </location>
</feature>
<feature type="compositionally biased region" description="Low complexity" evidence="1">
    <location>
        <begin position="700"/>
        <end position="724"/>
    </location>
</feature>
<dbReference type="PANTHER" id="PTHR10378">
    <property type="entry name" value="LIM DOMAIN-BINDING PROTEIN"/>
    <property type="match status" value="1"/>
</dbReference>
<evidence type="ECO:0000313" key="2">
    <source>
        <dbReference type="EMBL" id="RXG47071.1"/>
    </source>
</evidence>
<dbReference type="Proteomes" id="UP000288725">
    <property type="component" value="Chromosome 3"/>
</dbReference>
<comment type="caution">
    <text evidence="2">The sequence shown here is derived from an EMBL/GenBank/DDBJ whole genome shotgun (WGS) entry which is preliminary data.</text>
</comment>
<feature type="region of interest" description="Disordered" evidence="1">
    <location>
        <begin position="188"/>
        <end position="207"/>
    </location>
</feature>
<dbReference type="InterPro" id="IPR029005">
    <property type="entry name" value="LIM-bd/SEUSS"/>
</dbReference>
<reference evidence="2 3" key="1">
    <citation type="submission" date="2018-12" db="EMBL/GenBank/DDBJ databases">
        <title>Genome of Verticillium dahliae isolate Getta Getta.</title>
        <authorList>
            <person name="Gardiner D.M."/>
        </authorList>
    </citation>
    <scope>NUCLEOTIDE SEQUENCE [LARGE SCALE GENOMIC DNA]</scope>
    <source>
        <strain evidence="2 3">Getta Getta</strain>
    </source>
</reference>
<evidence type="ECO:0000256" key="1">
    <source>
        <dbReference type="SAM" id="MobiDB-lite"/>
    </source>
</evidence>
<gene>
    <name evidence="2" type="ORF">VDGE_03956</name>
</gene>
<sequence>MMTSMGPSFAGHPAGMHQHPGVPGHPMAPGMPHNPSQQGAPGGGMPQQMHMAVSGPGGQVNPAAMMGGMPPGAGAPNAHALQHLNPAQAQMFQQGQFGNFGSNPSMAQLQQHQRFIQQQQAARQHAMAQQAAFQSNMQVGVNGMPMGVHMNPAQMAAFRQARMQPHAHNQAMLAHQIALQQQQQVAQNQQMQQGGQPGQPVQMSAQQMQSLQQAQMAALQAQQQGQQQAQQQQQQQQQQQAQQQQAQQQQAQQQAQQAQQQQQQQAQQQQQQGQPPQQPQQPGGPQPQQQTPQQQAAQPAGPQSAGHPTPSQTPGPQPNQQPQPPQAQNQAQGPQPGQQPQQQLNPAQQQAQHAAAQAAMANNMALAQQQAQAQQARREAMKGQCLLKLMQFSEHLSGFPGSRGKDDLSYWNMFVNQFFSTKGVFRHSVHITDHEDPSDKQYEISYPALARYFHTHFDSGVKNMQLIMEKGTTDRPLPGDGHWIENTKSSLVYWFDNGSHLVATGTVRAHFDHEQKIELFEFVTSGHEEYISRKSVIESAKPAHNWVKEWHKVNSQDSKTSPEMSKKGKARPLKSPQNPPPEALVDLPESSVKRGMGVTEEVFQFLEIVEVFGQMNPLFGFSHSHPGMRPYLALEQYVNQINSQPQPNMNGQPMQQGPPRTPGFGQFPVPQMPPGGVGASPAQPHMQLPGSPHIMGSPAQVQMQAPGMQLQQSQQGTSSSGPSANTSPASNKRRRPSGVKTEDDGSSAPTPQSGPGGQVNGVGNKGKPPTPRMPKRVKGNPA</sequence>
<dbReference type="Pfam" id="PF01803">
    <property type="entry name" value="LIM_bind"/>
    <property type="match status" value="1"/>
</dbReference>
<feature type="region of interest" description="Disordered" evidence="1">
    <location>
        <begin position="266"/>
        <end position="356"/>
    </location>
</feature>
<feature type="compositionally biased region" description="Low complexity" evidence="1">
    <location>
        <begin position="644"/>
        <end position="658"/>
    </location>
</feature>
<feature type="region of interest" description="Disordered" evidence="1">
    <location>
        <begin position="643"/>
        <end position="782"/>
    </location>
</feature>
<feature type="region of interest" description="Disordered" evidence="1">
    <location>
        <begin position="1"/>
        <end position="67"/>
    </location>
</feature>
<feature type="region of interest" description="Disordered" evidence="1">
    <location>
        <begin position="552"/>
        <end position="589"/>
    </location>
</feature>
<dbReference type="EMBL" id="RSDZ01000041">
    <property type="protein sequence ID" value="RXG47071.1"/>
    <property type="molecule type" value="Genomic_DNA"/>
</dbReference>
<feature type="compositionally biased region" description="Gly residues" evidence="1">
    <location>
        <begin position="754"/>
        <end position="764"/>
    </location>
</feature>
<name>A0A444S0W6_VERDA</name>
<evidence type="ECO:0000313" key="3">
    <source>
        <dbReference type="Proteomes" id="UP000288725"/>
    </source>
</evidence>
<protein>
    <recommendedName>
        <fullName evidence="4">PTAB protein</fullName>
    </recommendedName>
</protein>
<feature type="compositionally biased region" description="Pro residues" evidence="1">
    <location>
        <begin position="311"/>
        <end position="325"/>
    </location>
</feature>
<dbReference type="AlphaFoldDB" id="A0A444S0W6"/>
<accession>A0A444S0W6</accession>
<feature type="compositionally biased region" description="Low complexity" evidence="1">
    <location>
        <begin position="286"/>
        <end position="306"/>
    </location>
</feature>
<evidence type="ECO:0008006" key="4">
    <source>
        <dbReference type="Google" id="ProtNLM"/>
    </source>
</evidence>
<feature type="compositionally biased region" description="Basic residues" evidence="1">
    <location>
        <begin position="773"/>
        <end position="782"/>
    </location>
</feature>
<organism evidence="2 3">
    <name type="scientific">Verticillium dahliae</name>
    <name type="common">Verticillium wilt</name>
    <dbReference type="NCBI Taxonomy" id="27337"/>
    <lineage>
        <taxon>Eukaryota</taxon>
        <taxon>Fungi</taxon>
        <taxon>Dikarya</taxon>
        <taxon>Ascomycota</taxon>
        <taxon>Pezizomycotina</taxon>
        <taxon>Sordariomycetes</taxon>
        <taxon>Hypocreomycetidae</taxon>
        <taxon>Glomerellales</taxon>
        <taxon>Plectosphaerellaceae</taxon>
        <taxon>Verticillium</taxon>
    </lineage>
</organism>
<feature type="compositionally biased region" description="Low complexity" evidence="1">
    <location>
        <begin position="266"/>
        <end position="275"/>
    </location>
</feature>
<feature type="compositionally biased region" description="Pro residues" evidence="1">
    <location>
        <begin position="276"/>
        <end position="285"/>
    </location>
</feature>
<proteinExistence type="predicted"/>